<comment type="caution">
    <text evidence="1">The sequence shown here is derived from an EMBL/GenBank/DDBJ whole genome shotgun (WGS) entry which is preliminary data.</text>
</comment>
<dbReference type="EMBL" id="CM042883">
    <property type="protein sequence ID" value="KAI4374217.1"/>
    <property type="molecule type" value="Genomic_DNA"/>
</dbReference>
<organism evidence="1 2">
    <name type="scientific">Melastoma candidum</name>
    <dbReference type="NCBI Taxonomy" id="119954"/>
    <lineage>
        <taxon>Eukaryota</taxon>
        <taxon>Viridiplantae</taxon>
        <taxon>Streptophyta</taxon>
        <taxon>Embryophyta</taxon>
        <taxon>Tracheophyta</taxon>
        <taxon>Spermatophyta</taxon>
        <taxon>Magnoliopsida</taxon>
        <taxon>eudicotyledons</taxon>
        <taxon>Gunneridae</taxon>
        <taxon>Pentapetalae</taxon>
        <taxon>rosids</taxon>
        <taxon>malvids</taxon>
        <taxon>Myrtales</taxon>
        <taxon>Melastomataceae</taxon>
        <taxon>Melastomatoideae</taxon>
        <taxon>Melastomateae</taxon>
        <taxon>Melastoma</taxon>
    </lineage>
</organism>
<reference evidence="2" key="1">
    <citation type="journal article" date="2023" name="Front. Plant Sci.">
        <title>Chromosomal-level genome assembly of Melastoma candidum provides insights into trichome evolution.</title>
        <authorList>
            <person name="Zhong Y."/>
            <person name="Wu W."/>
            <person name="Sun C."/>
            <person name="Zou P."/>
            <person name="Liu Y."/>
            <person name="Dai S."/>
            <person name="Zhou R."/>
        </authorList>
    </citation>
    <scope>NUCLEOTIDE SEQUENCE [LARGE SCALE GENOMIC DNA]</scope>
</reference>
<keyword evidence="2" id="KW-1185">Reference proteome</keyword>
<gene>
    <name evidence="1" type="ORF">MLD38_012233</name>
</gene>
<evidence type="ECO:0000313" key="2">
    <source>
        <dbReference type="Proteomes" id="UP001057402"/>
    </source>
</evidence>
<protein>
    <submittedName>
        <fullName evidence="1">Uncharacterized protein</fullName>
    </submittedName>
</protein>
<name>A0ACB9R5A1_9MYRT</name>
<dbReference type="Proteomes" id="UP001057402">
    <property type="component" value="Chromosome 4"/>
</dbReference>
<accession>A0ACB9R5A1</accession>
<proteinExistence type="predicted"/>
<evidence type="ECO:0000313" key="1">
    <source>
        <dbReference type="EMBL" id="KAI4374217.1"/>
    </source>
</evidence>
<sequence length="110" mass="12099">MPLTRFLIRNDYATSDPELYRPADKDDPEALLESVSMSGLVVLLRHLGDLAESVSPTPPPRLLPLSFPPISCAIWILLGFRILCATFFSVGGFEIANYAVFSNADKVSSR</sequence>